<dbReference type="RefSeq" id="WP_120719343.1">
    <property type="nucleotide sequence ID" value="NZ_CP032698.1"/>
</dbReference>
<organism evidence="2 3">
    <name type="scientific">Streptomyces hundungensis</name>
    <dbReference type="NCBI Taxonomy" id="1077946"/>
    <lineage>
        <taxon>Bacteria</taxon>
        <taxon>Bacillati</taxon>
        <taxon>Actinomycetota</taxon>
        <taxon>Actinomycetes</taxon>
        <taxon>Kitasatosporales</taxon>
        <taxon>Streptomycetaceae</taxon>
        <taxon>Streptomyces</taxon>
    </lineage>
</organism>
<keyword evidence="3" id="KW-1185">Reference proteome</keyword>
<accession>A0A387HAG9</accession>
<dbReference type="Proteomes" id="UP000271554">
    <property type="component" value="Chromosome"/>
</dbReference>
<dbReference type="EMBL" id="CP032698">
    <property type="protein sequence ID" value="AYG77940.1"/>
    <property type="molecule type" value="Genomic_DNA"/>
</dbReference>
<evidence type="ECO:0000256" key="1">
    <source>
        <dbReference type="SAM" id="MobiDB-lite"/>
    </source>
</evidence>
<gene>
    <name evidence="2" type="ORF">DWB77_00047</name>
</gene>
<name>A0A387HAG9_9ACTN</name>
<evidence type="ECO:0000313" key="3">
    <source>
        <dbReference type="Proteomes" id="UP000271554"/>
    </source>
</evidence>
<protein>
    <submittedName>
        <fullName evidence="2">Uncharacterized protein</fullName>
    </submittedName>
</protein>
<feature type="region of interest" description="Disordered" evidence="1">
    <location>
        <begin position="1"/>
        <end position="23"/>
    </location>
</feature>
<dbReference type="AlphaFoldDB" id="A0A387HAG9"/>
<sequence length="61" mass="6167">MNQLVSGAAAKLTGPPALRGRRSLADRATALARGDRPRVLLRATAPAAAAQPAASAFQSSL</sequence>
<evidence type="ECO:0000313" key="2">
    <source>
        <dbReference type="EMBL" id="AYG77940.1"/>
    </source>
</evidence>
<reference evidence="2 3" key="1">
    <citation type="submission" date="2018-10" db="EMBL/GenBank/DDBJ databases">
        <title>Relationship between Morphology and Antimicrobial Activity in Streptomyces.</title>
        <authorList>
            <person name="Kang H.J."/>
            <person name="Kim S.B."/>
        </authorList>
    </citation>
    <scope>NUCLEOTIDE SEQUENCE [LARGE SCALE GENOMIC DNA]</scope>
    <source>
        <strain evidence="2 3">BH38</strain>
    </source>
</reference>
<dbReference type="KEGG" id="shun:DWB77_00047"/>
<proteinExistence type="predicted"/>